<evidence type="ECO:0000256" key="2">
    <source>
        <dbReference type="RuleBase" id="RU003616"/>
    </source>
</evidence>
<dbReference type="RefSeq" id="WP_127029850.1">
    <property type="nucleotide sequence ID" value="NZ_RYFG02000020.1"/>
</dbReference>
<evidence type="ECO:0000313" key="7">
    <source>
        <dbReference type="Proteomes" id="UP000733744"/>
    </source>
</evidence>
<accession>A0ABY3CFQ1</accession>
<organism evidence="6 7">
    <name type="scientific">Candidatus Methylobacter oryzae</name>
    <dbReference type="NCBI Taxonomy" id="2497749"/>
    <lineage>
        <taxon>Bacteria</taxon>
        <taxon>Pseudomonadati</taxon>
        <taxon>Pseudomonadota</taxon>
        <taxon>Gammaproteobacteria</taxon>
        <taxon>Methylococcales</taxon>
        <taxon>Methylococcaceae</taxon>
        <taxon>Methylobacter</taxon>
    </lineage>
</organism>
<evidence type="ECO:0000259" key="5">
    <source>
        <dbReference type="PROSITE" id="PS51203"/>
    </source>
</evidence>
<proteinExistence type="inferred from homology"/>
<dbReference type="InterPro" id="IPR007052">
    <property type="entry name" value="CS_dom"/>
</dbReference>
<evidence type="ECO:0000256" key="3">
    <source>
        <dbReference type="SAM" id="MobiDB-lite"/>
    </source>
</evidence>
<dbReference type="InterPro" id="IPR031107">
    <property type="entry name" value="Small_HSP"/>
</dbReference>
<sequence length="168" mass="19145">MSSQDIEQSKQGQQVSEVMPKSSLSDLMSFEELDNFFDDFLSRRWPRRLLDWGMPALSSEIGIPKVDILDHDNDIEVQAALPGVKKEDLDVSVTNQAITIRSSIREEKKEEEKGKYFRREIARGEFQRTVALPGNVDSDQAQASFKDGILTIHIPKTEKGKRKSIEIH</sequence>
<dbReference type="PROSITE" id="PS01031">
    <property type="entry name" value="SHSP"/>
    <property type="match status" value="1"/>
</dbReference>
<evidence type="ECO:0000256" key="1">
    <source>
        <dbReference type="PROSITE-ProRule" id="PRU00285"/>
    </source>
</evidence>
<dbReference type="Proteomes" id="UP000733744">
    <property type="component" value="Unassembled WGS sequence"/>
</dbReference>
<name>A0ABY3CFQ1_9GAMM</name>
<feature type="region of interest" description="Disordered" evidence="3">
    <location>
        <begin position="1"/>
        <end position="21"/>
    </location>
</feature>
<evidence type="ECO:0000259" key="4">
    <source>
        <dbReference type="PROSITE" id="PS01031"/>
    </source>
</evidence>
<gene>
    <name evidence="6" type="ORF">EKO24_003850</name>
</gene>
<keyword evidence="7" id="KW-1185">Reference proteome</keyword>
<dbReference type="SUPFAM" id="SSF49764">
    <property type="entry name" value="HSP20-like chaperones"/>
    <property type="match status" value="1"/>
</dbReference>
<dbReference type="EMBL" id="RYFG02000020">
    <property type="protein sequence ID" value="TRX01425.1"/>
    <property type="molecule type" value="Genomic_DNA"/>
</dbReference>
<dbReference type="Gene3D" id="2.60.40.790">
    <property type="match status" value="1"/>
</dbReference>
<dbReference type="Pfam" id="PF00011">
    <property type="entry name" value="HSP20"/>
    <property type="match status" value="1"/>
</dbReference>
<feature type="domain" description="CS" evidence="5">
    <location>
        <begin position="61"/>
        <end position="166"/>
    </location>
</feature>
<evidence type="ECO:0000313" key="6">
    <source>
        <dbReference type="EMBL" id="TRX01425.1"/>
    </source>
</evidence>
<reference evidence="6 7" key="1">
    <citation type="journal article" date="2019" name="Antonie Van Leeuwenhoek">
        <title>Description of 'Ca. Methylobacter oryzae' KRF1, a novel species from the environmentally important Methylobacter clade 2.</title>
        <authorList>
            <person name="Khatri K."/>
            <person name="Mohite J.A."/>
            <person name="Pandit P.S."/>
            <person name="Bahulikar R."/>
            <person name="Rahalkar M.C."/>
        </authorList>
    </citation>
    <scope>NUCLEOTIDE SEQUENCE [LARGE SCALE GENOMIC DNA]</scope>
    <source>
        <strain evidence="6 7">KRF1</strain>
    </source>
</reference>
<comment type="similarity">
    <text evidence="1 2">Belongs to the small heat shock protein (HSP20) family.</text>
</comment>
<dbReference type="InterPro" id="IPR002068">
    <property type="entry name" value="A-crystallin/Hsp20_dom"/>
</dbReference>
<dbReference type="PROSITE" id="PS51203">
    <property type="entry name" value="CS"/>
    <property type="match status" value="1"/>
</dbReference>
<comment type="caution">
    <text evidence="6">The sequence shown here is derived from an EMBL/GenBank/DDBJ whole genome shotgun (WGS) entry which is preliminary data.</text>
</comment>
<dbReference type="CDD" id="cd06464">
    <property type="entry name" value="ACD_sHsps-like"/>
    <property type="match status" value="1"/>
</dbReference>
<dbReference type="InterPro" id="IPR008978">
    <property type="entry name" value="HSP20-like_chaperone"/>
</dbReference>
<protein>
    <submittedName>
        <fullName evidence="6">Hsp20/alpha crystallin family protein</fullName>
    </submittedName>
</protein>
<feature type="domain" description="SHSP" evidence="4">
    <location>
        <begin position="57"/>
        <end position="168"/>
    </location>
</feature>
<dbReference type="PANTHER" id="PTHR11527">
    <property type="entry name" value="HEAT-SHOCK PROTEIN 20 FAMILY MEMBER"/>
    <property type="match status" value="1"/>
</dbReference>